<dbReference type="InterPro" id="IPR015422">
    <property type="entry name" value="PyrdxlP-dep_Trfase_small"/>
</dbReference>
<organism evidence="6">
    <name type="scientific">Amphimedon queenslandica</name>
    <name type="common">Sponge</name>
    <dbReference type="NCBI Taxonomy" id="400682"/>
    <lineage>
        <taxon>Eukaryota</taxon>
        <taxon>Metazoa</taxon>
        <taxon>Porifera</taxon>
        <taxon>Demospongiae</taxon>
        <taxon>Heteroscleromorpha</taxon>
        <taxon>Haplosclerida</taxon>
        <taxon>Niphatidae</taxon>
        <taxon>Amphimedon</taxon>
    </lineage>
</organism>
<feature type="binding site" evidence="4">
    <location>
        <position position="145"/>
    </location>
    <ligand>
        <name>pyridoxal 5'-phosphate</name>
        <dbReference type="ChEBI" id="CHEBI:597326"/>
    </ligand>
</feature>
<reference evidence="7" key="1">
    <citation type="journal article" date="2010" name="Nature">
        <title>The Amphimedon queenslandica genome and the evolution of animal complexity.</title>
        <authorList>
            <person name="Srivastava M."/>
            <person name="Simakov O."/>
            <person name="Chapman J."/>
            <person name="Fahey B."/>
            <person name="Gauthier M.E."/>
            <person name="Mitros T."/>
            <person name="Richards G.S."/>
            <person name="Conaco C."/>
            <person name="Dacre M."/>
            <person name="Hellsten U."/>
            <person name="Larroux C."/>
            <person name="Putnam N.H."/>
            <person name="Stanke M."/>
            <person name="Adamska M."/>
            <person name="Darling A."/>
            <person name="Degnan S.M."/>
            <person name="Oakley T.H."/>
            <person name="Plachetzki D.C."/>
            <person name="Zhai Y."/>
            <person name="Adamski M."/>
            <person name="Calcino A."/>
            <person name="Cummins S.F."/>
            <person name="Goodstein D.M."/>
            <person name="Harris C."/>
            <person name="Jackson D.J."/>
            <person name="Leys S.P."/>
            <person name="Shu S."/>
            <person name="Woodcroft B.J."/>
            <person name="Vervoort M."/>
            <person name="Kosik K.S."/>
            <person name="Manning G."/>
            <person name="Degnan B.M."/>
            <person name="Rokhsar D.S."/>
        </authorList>
    </citation>
    <scope>NUCLEOTIDE SEQUENCE [LARGE SCALE GENOMIC DNA]</scope>
</reference>
<dbReference type="EnsemblMetazoa" id="Aqu2.1.33718_001">
    <property type="protein sequence ID" value="Aqu2.1.33718_001"/>
    <property type="gene ID" value="Aqu2.1.33718"/>
</dbReference>
<dbReference type="UniPathway" id="UPA00334">
    <property type="reaction ID" value="UER00455"/>
</dbReference>
<dbReference type="GO" id="GO:0030170">
    <property type="term" value="F:pyridoxal phosphate binding"/>
    <property type="evidence" value="ECO:0007669"/>
    <property type="project" value="UniProtKB-UniRule"/>
</dbReference>
<dbReference type="InParanoid" id="A0A1X7V128"/>
<dbReference type="eggNOG" id="KOG3846">
    <property type="taxonomic scope" value="Eukaryota"/>
</dbReference>
<sequence length="460" mass="51768">MSSAELPDLRTREEIHGYLKDLSSQLGLSLSDPQFAVALDSRDQLKKLREEFNIPKIGELLEGRAKADGLDLSAECIYLVGNSLGLQPKNAKELLSIEMDKWGKKGLYGHMDGTYDWYSIDDFVKDENARIVGAKPIETVVMNTLSVNCHLAMVSFYSPTPQRYKILMEKDAFPSDHFVVESQLNFHGYDPKEAAIYIKPREGESIWRNEDILNVIEEHGESIALIWLPGIHFSTGHVFDMKSITEAGHAKGCYVGFDLAHAAGNIEMSLHEWGVDVAAWCSYKYMNSGPGCLAGFFVHEKHAYDFDRPRFVGWWAHSSDTRMDMKRKIQLAPGADGFKISNPPTLSIMGMIASMEIFKKTSMAELCIKSRILTGYLELLIEENLSSHVTIVTSRNVSERGCQLSVKFSCPLEDITKFVKERGVMIDCRSPMMRIAPAPLYNSFSDIQAFYTILLQAFDT</sequence>
<proteinExistence type="inferred from homology"/>
<feature type="binding site" evidence="4">
    <location>
        <position position="314"/>
    </location>
    <ligand>
        <name>pyridoxal 5'-phosphate</name>
        <dbReference type="ChEBI" id="CHEBI:597326"/>
    </ligand>
</feature>
<comment type="caution">
    <text evidence="4">Lacks conserved residue(s) required for the propagation of feature annotation.</text>
</comment>
<comment type="cofactor">
    <cofactor evidence="4 5">
        <name>pyridoxal 5'-phosphate</name>
        <dbReference type="ChEBI" id="CHEBI:597326"/>
    </cofactor>
</comment>
<feature type="binding site" evidence="4">
    <location>
        <position position="283"/>
    </location>
    <ligand>
        <name>pyridoxal 5'-phosphate</name>
        <dbReference type="ChEBI" id="CHEBI:597326"/>
    </ligand>
</feature>
<evidence type="ECO:0000256" key="4">
    <source>
        <dbReference type="HAMAP-Rule" id="MF_03017"/>
    </source>
</evidence>
<dbReference type="Pfam" id="PF22580">
    <property type="entry name" value="KYNU_C"/>
    <property type="match status" value="1"/>
</dbReference>
<comment type="pathway">
    <text evidence="4 5">Amino-acid degradation; L-kynurenine degradation; L-alanine and anthranilate from L-kynurenine: step 1/1.</text>
</comment>
<reference evidence="6" key="2">
    <citation type="submission" date="2017-05" db="UniProtKB">
        <authorList>
            <consortium name="EnsemblMetazoa"/>
        </authorList>
    </citation>
    <scope>IDENTIFICATION</scope>
</reference>
<protein>
    <recommendedName>
        <fullName evidence="4 5">Kynureninase</fullName>
        <ecNumber evidence="4 5">3.7.1.3</ecNumber>
    </recommendedName>
    <alternativeName>
        <fullName evidence="4">L-kynurenine hydrolase</fullName>
    </alternativeName>
</protein>
<evidence type="ECO:0000256" key="3">
    <source>
        <dbReference type="ARBA" id="ARBA00022898"/>
    </source>
</evidence>
<dbReference type="GO" id="GO:0019441">
    <property type="term" value="P:L-tryptophan catabolic process to kynurenine"/>
    <property type="evidence" value="ECO:0007669"/>
    <property type="project" value="TreeGrafter"/>
</dbReference>
<dbReference type="Proteomes" id="UP000007879">
    <property type="component" value="Unassembled WGS sequence"/>
</dbReference>
<dbReference type="GO" id="GO:0097053">
    <property type="term" value="P:L-kynurenine catabolic process"/>
    <property type="evidence" value="ECO:0007669"/>
    <property type="project" value="UniProtKB-UniRule"/>
</dbReference>
<dbReference type="Gene3D" id="3.40.640.10">
    <property type="entry name" value="Type I PLP-dependent aspartate aminotransferase-like (Major domain)"/>
    <property type="match status" value="1"/>
</dbReference>
<feature type="binding site" evidence="4">
    <location>
        <position position="261"/>
    </location>
    <ligand>
        <name>pyridoxal 5'-phosphate</name>
        <dbReference type="ChEBI" id="CHEBI:597326"/>
    </ligand>
</feature>
<name>A0A1X7V128_AMPQE</name>
<dbReference type="PIRSF" id="PIRSF038800">
    <property type="entry name" value="KYNU"/>
    <property type="match status" value="1"/>
</dbReference>
<keyword evidence="1 4" id="KW-0662">Pyridine nucleotide biosynthesis</keyword>
<dbReference type="EnsemblMetazoa" id="XM_019995555.1">
    <property type="protein sequence ID" value="XP_019851114.1"/>
    <property type="gene ID" value="LOC100642011"/>
</dbReference>
<dbReference type="AlphaFoldDB" id="A0A1X7V128"/>
<comment type="catalytic activity">
    <reaction evidence="5">
        <text>3-hydroxy-L-kynurenine + H2O = 3-hydroxyanthranilate + L-alanine + H(+)</text>
        <dbReference type="Rhea" id="RHEA:25143"/>
        <dbReference type="ChEBI" id="CHEBI:15377"/>
        <dbReference type="ChEBI" id="CHEBI:15378"/>
        <dbReference type="ChEBI" id="CHEBI:36559"/>
        <dbReference type="ChEBI" id="CHEBI:57972"/>
        <dbReference type="ChEBI" id="CHEBI:58125"/>
        <dbReference type="EC" id="3.7.1.3"/>
    </reaction>
</comment>
<feature type="binding site" evidence="4">
    <location>
        <position position="258"/>
    </location>
    <ligand>
        <name>pyridoxal 5'-phosphate</name>
        <dbReference type="ChEBI" id="CHEBI:597326"/>
    </ligand>
</feature>
<feature type="binding site" evidence="4">
    <location>
        <begin position="173"/>
        <end position="176"/>
    </location>
    <ligand>
        <name>pyridoxal 5'-phosphate</name>
        <dbReference type="ChEBI" id="CHEBI:597326"/>
    </ligand>
</feature>
<dbReference type="KEGG" id="aqu:100642011"/>
<dbReference type="GO" id="GO:0043420">
    <property type="term" value="P:anthranilate metabolic process"/>
    <property type="evidence" value="ECO:0007669"/>
    <property type="project" value="UniProtKB-UniRule"/>
</dbReference>
<dbReference type="NCBIfam" id="TIGR01814">
    <property type="entry name" value="kynureninase"/>
    <property type="match status" value="1"/>
</dbReference>
<dbReference type="STRING" id="400682.A0A1X7V128"/>
<dbReference type="InterPro" id="IPR010111">
    <property type="entry name" value="Kynureninase"/>
</dbReference>
<evidence type="ECO:0000256" key="1">
    <source>
        <dbReference type="ARBA" id="ARBA00022642"/>
    </source>
</evidence>
<comment type="catalytic activity">
    <reaction evidence="4 5">
        <text>L-kynurenine + H2O = anthranilate + L-alanine + H(+)</text>
        <dbReference type="Rhea" id="RHEA:16813"/>
        <dbReference type="ChEBI" id="CHEBI:15377"/>
        <dbReference type="ChEBI" id="CHEBI:15378"/>
        <dbReference type="ChEBI" id="CHEBI:16567"/>
        <dbReference type="ChEBI" id="CHEBI:57959"/>
        <dbReference type="ChEBI" id="CHEBI:57972"/>
        <dbReference type="EC" id="3.7.1.3"/>
    </reaction>
</comment>
<feature type="binding site" evidence="4">
    <location>
        <position position="146"/>
    </location>
    <ligand>
        <name>pyridoxal 5'-phosphate</name>
        <dbReference type="ChEBI" id="CHEBI:597326"/>
    </ligand>
</feature>
<dbReference type="PANTHER" id="PTHR14084">
    <property type="entry name" value="KYNURENINASE"/>
    <property type="match status" value="1"/>
</dbReference>
<dbReference type="PANTHER" id="PTHR14084:SF0">
    <property type="entry name" value="KYNURENINASE"/>
    <property type="match status" value="1"/>
</dbReference>
<dbReference type="GO" id="GO:0030429">
    <property type="term" value="F:kynureninase activity"/>
    <property type="evidence" value="ECO:0007669"/>
    <property type="project" value="UniProtKB-UniRule"/>
</dbReference>
<dbReference type="SUPFAM" id="SSF53383">
    <property type="entry name" value="PLP-dependent transferases"/>
    <property type="match status" value="1"/>
</dbReference>
<dbReference type="InterPro" id="IPR015421">
    <property type="entry name" value="PyrdxlP-dep_Trfase_major"/>
</dbReference>
<evidence type="ECO:0000313" key="6">
    <source>
        <dbReference type="EnsemblMetazoa" id="Aqu2.1.33718_001"/>
    </source>
</evidence>
<keyword evidence="4 5" id="KW-0963">Cytoplasm</keyword>
<dbReference type="HAMAP" id="MF_01970">
    <property type="entry name" value="Kynureninase"/>
    <property type="match status" value="1"/>
</dbReference>
<dbReference type="GO" id="GO:0034354">
    <property type="term" value="P:'de novo' NAD+ biosynthetic process from L-tryptophan"/>
    <property type="evidence" value="ECO:0007669"/>
    <property type="project" value="UniProtKB-UniRule"/>
</dbReference>
<accession>A0A1X7V128</accession>
<feature type="binding site" evidence="4">
    <location>
        <position position="342"/>
    </location>
    <ligand>
        <name>pyridoxal 5'-phosphate</name>
        <dbReference type="ChEBI" id="CHEBI:597326"/>
    </ligand>
</feature>
<dbReference type="GO" id="GO:0005737">
    <property type="term" value="C:cytoplasm"/>
    <property type="evidence" value="ECO:0007669"/>
    <property type="project" value="UniProtKB-SubCell"/>
</dbReference>
<keyword evidence="2 4" id="KW-0378">Hydrolase</keyword>
<evidence type="ECO:0000313" key="7">
    <source>
        <dbReference type="Proteomes" id="UP000007879"/>
    </source>
</evidence>
<dbReference type="UniPathway" id="UPA00253">
    <property type="reaction ID" value="UER00329"/>
</dbReference>
<comment type="function">
    <text evidence="4 5">Catalyzes the cleavage of L-kynurenine (L-Kyn) and L-3-hydroxykynurenine (L-3OHKyn) into anthranilic acid (AA) and 3-hydroxyanthranilic acid (3-OHAA), respectively.</text>
</comment>
<comment type="subunit">
    <text evidence="4 5">Homodimer.</text>
</comment>
<comment type="pathway">
    <text evidence="4 5">Cofactor biosynthesis; NAD(+) biosynthesis; quinolinate from L-kynurenine: step 2/3.</text>
</comment>
<comment type="similarity">
    <text evidence="4 5">Belongs to the kynureninase family.</text>
</comment>
<keyword evidence="7" id="KW-1185">Reference proteome</keyword>
<evidence type="ECO:0000256" key="5">
    <source>
        <dbReference type="PIRNR" id="PIRNR038800"/>
    </source>
</evidence>
<dbReference type="InterPro" id="IPR015424">
    <property type="entry name" value="PyrdxlP-dep_Trfase"/>
</dbReference>
<keyword evidence="3 4" id="KW-0663">Pyridoxal phosphate</keyword>
<gene>
    <name evidence="4" type="primary">KYNU</name>
    <name evidence="6" type="synonym">100642011</name>
</gene>
<dbReference type="GO" id="GO:0019805">
    <property type="term" value="P:quinolinate biosynthetic process"/>
    <property type="evidence" value="ECO:0007669"/>
    <property type="project" value="UniProtKB-UniRule"/>
</dbReference>
<dbReference type="FunFam" id="3.40.640.10:FF:000031">
    <property type="entry name" value="Kynureninase"/>
    <property type="match status" value="1"/>
</dbReference>
<evidence type="ECO:0000256" key="2">
    <source>
        <dbReference type="ARBA" id="ARBA00022801"/>
    </source>
</evidence>
<dbReference type="EC" id="3.7.1.3" evidence="4 5"/>
<dbReference type="Gene3D" id="3.90.1150.10">
    <property type="entry name" value="Aspartate Aminotransferase, domain 1"/>
    <property type="match status" value="1"/>
</dbReference>
<comment type="subcellular location">
    <subcellularLocation>
        <location evidence="4 5">Cytoplasm</location>
    </subcellularLocation>
</comment>
<dbReference type="OrthoDB" id="5978656at2759"/>
<feature type="modified residue" description="N6-(pyridoxal phosphate)lysine" evidence="4">
    <location>
        <position position="284"/>
    </location>
</feature>